<dbReference type="PANTHER" id="PTHR30346:SF0">
    <property type="entry name" value="HCA OPERON TRANSCRIPTIONAL ACTIVATOR HCAR"/>
    <property type="match status" value="1"/>
</dbReference>
<evidence type="ECO:0000256" key="2">
    <source>
        <dbReference type="ARBA" id="ARBA00023015"/>
    </source>
</evidence>
<dbReference type="Gene3D" id="3.40.190.10">
    <property type="entry name" value="Periplasmic binding protein-like II"/>
    <property type="match status" value="2"/>
</dbReference>
<sequence length="313" mass="34392">MKITLRQVEIFVTVAEHLHFGRAAEALHISQPTVSQEVGRLERALGLSLFDRTRRSVSLTSAGEAMAEEGRKLLSQAEGLVSRVRLYEESRMKTIRVVATPSVVNRLLPAVISRAEKELPELVIEDIAVETGAVSSQLAAGHGDIGLGRFLDPVDGLRTEVIADEEVFVALSRNHPSADAARTSLEELDDLPLLLWPREQNPKYYDYVRTVCVERGLNPMVLVSPPRIVGSRLYLLSEARAFSLVPGSTVGHLSDDLRAVPLEKPATLPLEMQWRADDPRPYVRALCELIVDEAGKLERTRSATTGPHSGPAS</sequence>
<dbReference type="OrthoDB" id="3176554at2"/>
<dbReference type="GO" id="GO:0003677">
    <property type="term" value="F:DNA binding"/>
    <property type="evidence" value="ECO:0007669"/>
    <property type="project" value="UniProtKB-KW"/>
</dbReference>
<keyword evidence="3" id="KW-0238">DNA-binding</keyword>
<evidence type="ECO:0000313" key="5">
    <source>
        <dbReference type="EMBL" id="QEV42720.1"/>
    </source>
</evidence>
<dbReference type="PRINTS" id="PR00039">
    <property type="entry name" value="HTHLYSR"/>
</dbReference>
<keyword evidence="4" id="KW-0804">Transcription</keyword>
<gene>
    <name evidence="5" type="ORF">CP978_32990</name>
</gene>
<dbReference type="InterPro" id="IPR036390">
    <property type="entry name" value="WH_DNA-bd_sf"/>
</dbReference>
<comment type="similarity">
    <text evidence="1">Belongs to the LysR transcriptional regulatory family.</text>
</comment>
<dbReference type="KEGG" id="snq:CP978_32990"/>
<dbReference type="SUPFAM" id="SSF46785">
    <property type="entry name" value="Winged helix' DNA-binding domain"/>
    <property type="match status" value="1"/>
</dbReference>
<dbReference type="Gene3D" id="1.10.10.10">
    <property type="entry name" value="Winged helix-like DNA-binding domain superfamily/Winged helix DNA-binding domain"/>
    <property type="match status" value="1"/>
</dbReference>
<reference evidence="5 6" key="1">
    <citation type="submission" date="2017-09" db="EMBL/GenBank/DDBJ databases">
        <title>Streptomyces genome completion.</title>
        <authorList>
            <person name="Lee N."/>
            <person name="Cho B.-K."/>
        </authorList>
    </citation>
    <scope>NUCLEOTIDE SEQUENCE [LARGE SCALE GENOMIC DNA]</scope>
    <source>
        <strain evidence="5 6">ATCC 14899</strain>
    </source>
</reference>
<dbReference type="SUPFAM" id="SSF53850">
    <property type="entry name" value="Periplasmic binding protein-like II"/>
    <property type="match status" value="1"/>
</dbReference>
<name>A0A5P2W9T3_9ACTN</name>
<dbReference type="GO" id="GO:0032993">
    <property type="term" value="C:protein-DNA complex"/>
    <property type="evidence" value="ECO:0007669"/>
    <property type="project" value="TreeGrafter"/>
</dbReference>
<dbReference type="RefSeq" id="WP_052454440.1">
    <property type="nucleotide sequence ID" value="NZ_CP009313.1"/>
</dbReference>
<evidence type="ECO:0000256" key="4">
    <source>
        <dbReference type="ARBA" id="ARBA00023163"/>
    </source>
</evidence>
<dbReference type="InterPro" id="IPR000847">
    <property type="entry name" value="LysR_HTH_N"/>
</dbReference>
<dbReference type="Pfam" id="PF03466">
    <property type="entry name" value="LysR_substrate"/>
    <property type="match status" value="1"/>
</dbReference>
<organism evidence="5 6">
    <name type="scientific">Streptomyces nodosus</name>
    <dbReference type="NCBI Taxonomy" id="40318"/>
    <lineage>
        <taxon>Bacteria</taxon>
        <taxon>Bacillati</taxon>
        <taxon>Actinomycetota</taxon>
        <taxon>Actinomycetes</taxon>
        <taxon>Kitasatosporales</taxon>
        <taxon>Streptomycetaceae</taxon>
        <taxon>Streptomyces</taxon>
    </lineage>
</organism>
<evidence type="ECO:0000256" key="3">
    <source>
        <dbReference type="ARBA" id="ARBA00023125"/>
    </source>
</evidence>
<keyword evidence="2" id="KW-0805">Transcription regulation</keyword>
<evidence type="ECO:0000313" key="6">
    <source>
        <dbReference type="Proteomes" id="UP000325763"/>
    </source>
</evidence>
<dbReference type="PANTHER" id="PTHR30346">
    <property type="entry name" value="TRANSCRIPTIONAL DUAL REGULATOR HCAR-RELATED"/>
    <property type="match status" value="1"/>
</dbReference>
<accession>A0A5P2W9T3</accession>
<dbReference type="FunFam" id="1.10.10.10:FF:000001">
    <property type="entry name" value="LysR family transcriptional regulator"/>
    <property type="match status" value="1"/>
</dbReference>
<dbReference type="GO" id="GO:0003700">
    <property type="term" value="F:DNA-binding transcription factor activity"/>
    <property type="evidence" value="ECO:0007669"/>
    <property type="project" value="InterPro"/>
</dbReference>
<dbReference type="PROSITE" id="PS50931">
    <property type="entry name" value="HTH_LYSR"/>
    <property type="match status" value="1"/>
</dbReference>
<dbReference type="Proteomes" id="UP000325763">
    <property type="component" value="Chromosome"/>
</dbReference>
<dbReference type="AlphaFoldDB" id="A0A5P2W9T3"/>
<protein>
    <submittedName>
        <fullName evidence="5">LysR family transcriptional regulator</fullName>
    </submittedName>
</protein>
<dbReference type="InterPro" id="IPR036388">
    <property type="entry name" value="WH-like_DNA-bd_sf"/>
</dbReference>
<proteinExistence type="inferred from homology"/>
<evidence type="ECO:0000256" key="1">
    <source>
        <dbReference type="ARBA" id="ARBA00009437"/>
    </source>
</evidence>
<dbReference type="Pfam" id="PF00126">
    <property type="entry name" value="HTH_1"/>
    <property type="match status" value="1"/>
</dbReference>
<dbReference type="InterPro" id="IPR005119">
    <property type="entry name" value="LysR_subst-bd"/>
</dbReference>
<dbReference type="EMBL" id="CP023747">
    <property type="protein sequence ID" value="QEV42720.1"/>
    <property type="molecule type" value="Genomic_DNA"/>
</dbReference>